<dbReference type="Pfam" id="PF03798">
    <property type="entry name" value="TRAM_LAG1_CLN8"/>
    <property type="match status" value="1"/>
</dbReference>
<evidence type="ECO:0000256" key="4">
    <source>
        <dbReference type="ARBA" id="ARBA00023136"/>
    </source>
</evidence>
<feature type="transmembrane region" description="Helical" evidence="6">
    <location>
        <begin position="279"/>
        <end position="301"/>
    </location>
</feature>
<evidence type="ECO:0000313" key="9">
    <source>
        <dbReference type="Proteomes" id="UP000660262"/>
    </source>
</evidence>
<comment type="subcellular location">
    <subcellularLocation>
        <location evidence="1">Membrane</location>
        <topology evidence="1">Multi-pass membrane protein</topology>
    </subcellularLocation>
</comment>
<evidence type="ECO:0000259" key="7">
    <source>
        <dbReference type="PROSITE" id="PS50922"/>
    </source>
</evidence>
<dbReference type="InterPro" id="IPR050846">
    <property type="entry name" value="TLCD"/>
</dbReference>
<evidence type="ECO:0000256" key="6">
    <source>
        <dbReference type="SAM" id="Phobius"/>
    </source>
</evidence>
<feature type="transmembrane region" description="Helical" evidence="6">
    <location>
        <begin position="56"/>
        <end position="74"/>
    </location>
</feature>
<evidence type="ECO:0000313" key="8">
    <source>
        <dbReference type="EMBL" id="GHP07041.1"/>
    </source>
</evidence>
<dbReference type="GO" id="GO:0055088">
    <property type="term" value="P:lipid homeostasis"/>
    <property type="evidence" value="ECO:0007669"/>
    <property type="project" value="TreeGrafter"/>
</dbReference>
<comment type="caution">
    <text evidence="8">The sequence shown here is derived from an EMBL/GenBank/DDBJ whole genome shotgun (WGS) entry which is preliminary data.</text>
</comment>
<dbReference type="GO" id="GO:0016020">
    <property type="term" value="C:membrane"/>
    <property type="evidence" value="ECO:0007669"/>
    <property type="project" value="UniProtKB-SubCell"/>
</dbReference>
<dbReference type="AlphaFoldDB" id="A0A830HNF4"/>
<name>A0A830HNF4_9CHLO</name>
<keyword evidence="2 5" id="KW-0812">Transmembrane</keyword>
<dbReference type="Proteomes" id="UP000660262">
    <property type="component" value="Unassembled WGS sequence"/>
</dbReference>
<feature type="transmembrane region" description="Helical" evidence="6">
    <location>
        <begin position="159"/>
        <end position="179"/>
    </location>
</feature>
<reference evidence="8" key="1">
    <citation type="submission" date="2020-10" db="EMBL/GenBank/DDBJ databases">
        <title>Unveiling of a novel bifunctional photoreceptor, Dualchrome1, isolated from a cosmopolitan green alga.</title>
        <authorList>
            <person name="Suzuki S."/>
            <person name="Kawachi M."/>
        </authorList>
    </citation>
    <scope>NUCLEOTIDE SEQUENCE</scope>
    <source>
        <strain evidence="8">NIES 2893</strain>
    </source>
</reference>
<protein>
    <recommendedName>
        <fullName evidence="7">TLC domain-containing protein</fullName>
    </recommendedName>
</protein>
<dbReference type="PANTHER" id="PTHR13439:SF0">
    <property type="entry name" value="TOPOISOMERASE I DAMAGE AFFECTED PROTEIN 4"/>
    <property type="match status" value="1"/>
</dbReference>
<feature type="transmembrane region" description="Helical" evidence="6">
    <location>
        <begin position="95"/>
        <end position="115"/>
    </location>
</feature>
<evidence type="ECO:0000256" key="1">
    <source>
        <dbReference type="ARBA" id="ARBA00004141"/>
    </source>
</evidence>
<dbReference type="EMBL" id="BNJQ01000015">
    <property type="protein sequence ID" value="GHP07041.1"/>
    <property type="molecule type" value="Genomic_DNA"/>
</dbReference>
<dbReference type="PROSITE" id="PS50922">
    <property type="entry name" value="TLC"/>
    <property type="match status" value="1"/>
</dbReference>
<accession>A0A830HNF4</accession>
<keyword evidence="4 5" id="KW-0472">Membrane</keyword>
<proteinExistence type="predicted"/>
<keyword evidence="9" id="KW-1185">Reference proteome</keyword>
<keyword evidence="3 6" id="KW-1133">Transmembrane helix</keyword>
<dbReference type="InterPro" id="IPR006634">
    <property type="entry name" value="TLC-dom"/>
</dbReference>
<gene>
    <name evidence="8" type="ORF">PPROV_000578400</name>
</gene>
<evidence type="ECO:0000256" key="5">
    <source>
        <dbReference type="PROSITE-ProRule" id="PRU00205"/>
    </source>
</evidence>
<feature type="transmembrane region" description="Helical" evidence="6">
    <location>
        <begin position="127"/>
        <end position="147"/>
    </location>
</feature>
<feature type="domain" description="TLC" evidence="7">
    <location>
        <begin position="88"/>
        <end position="311"/>
    </location>
</feature>
<dbReference type="PANTHER" id="PTHR13439">
    <property type="entry name" value="CT120 PROTEIN"/>
    <property type="match status" value="1"/>
</dbReference>
<evidence type="ECO:0000256" key="2">
    <source>
        <dbReference type="ARBA" id="ARBA00022692"/>
    </source>
</evidence>
<dbReference type="GO" id="GO:0005783">
    <property type="term" value="C:endoplasmic reticulum"/>
    <property type="evidence" value="ECO:0007669"/>
    <property type="project" value="TreeGrafter"/>
</dbReference>
<organism evidence="8 9">
    <name type="scientific">Pycnococcus provasolii</name>
    <dbReference type="NCBI Taxonomy" id="41880"/>
    <lineage>
        <taxon>Eukaryota</taxon>
        <taxon>Viridiplantae</taxon>
        <taxon>Chlorophyta</taxon>
        <taxon>Pseudoscourfieldiophyceae</taxon>
        <taxon>Pseudoscourfieldiales</taxon>
        <taxon>Pycnococcaceae</taxon>
        <taxon>Pycnococcus</taxon>
    </lineage>
</organism>
<sequence length="330" mass="37518">MSNVAPPFMFMLPSIIIGGIIQQSASMSDKTPHSSRTTPWLTPAEHDLWYRNICEYVPIFALMGLFWFAILLASKQLWPLDDLGVPEKSRNKWHNDIVGSTHALFAIAGGSYAMFACREELLRSETTTYATSHAFVVISGVGFSYFFYDTMFIILSRQFGAGGPVIIVHHLIFVLGYLVSALYPASSHMRSYYLFQLTELSTVFLHLNWFIDKSHVKGLPIFFNGLVLLATFVARVVLTYMAAYHENTSLLRNGMWDFPTPPQLYESFPSLPWHAIVRAYVFMHSVLPIFMAMLNTYWFYLLAKQSMAYVKGDKSANEGVPSRGQKKKKK</sequence>
<dbReference type="OrthoDB" id="10266980at2759"/>
<evidence type="ECO:0000256" key="3">
    <source>
        <dbReference type="ARBA" id="ARBA00022989"/>
    </source>
</evidence>
<feature type="transmembrane region" description="Helical" evidence="6">
    <location>
        <begin position="221"/>
        <end position="243"/>
    </location>
</feature>